<evidence type="ECO:0000256" key="7">
    <source>
        <dbReference type="ARBA" id="ARBA00022843"/>
    </source>
</evidence>
<dbReference type="Gene3D" id="1.25.40.420">
    <property type="match status" value="1"/>
</dbReference>
<dbReference type="Proteomes" id="UP000233100">
    <property type="component" value="Chromosome 20"/>
</dbReference>
<dbReference type="GeneTree" id="ENSGT00940000155273"/>
<dbReference type="PROSITE" id="PS50097">
    <property type="entry name" value="BTB"/>
    <property type="match status" value="1"/>
</dbReference>
<dbReference type="AlphaFoldDB" id="A0A2K5WLB7"/>
<dbReference type="CDD" id="cd18245">
    <property type="entry name" value="BTB_POZ_KLHL16_gigaxonin"/>
    <property type="match status" value="1"/>
</dbReference>
<dbReference type="InterPro" id="IPR015915">
    <property type="entry name" value="Kelch-typ_b-propeller"/>
</dbReference>
<comment type="subunit">
    <text evidence="10">Interacts with TBCB. Interacts with CUL3. Part of a complex that contains CUL3, RBX1 and GAN. Interacts (via BTB domain) with UBA1. Interacts (via Kelch domains) with MAP1B (via C-terminus) and MAP1S (via C-terminus).</text>
</comment>
<dbReference type="InterPro" id="IPR017096">
    <property type="entry name" value="BTB-kelch_protein"/>
</dbReference>
<evidence type="ECO:0000259" key="12">
    <source>
        <dbReference type="PROSITE" id="PS50097"/>
    </source>
</evidence>
<keyword evidence="7" id="KW-0832">Ubl conjugation</keyword>
<keyword evidence="5" id="KW-0677">Repeat</keyword>
<evidence type="ECO:0000313" key="13">
    <source>
        <dbReference type="Ensembl" id="ENSMFAP00000037956.2"/>
    </source>
</evidence>
<dbReference type="PANTHER" id="PTHR45632:SF17">
    <property type="entry name" value="KELCH-LIKE PROTEIN 31"/>
    <property type="match status" value="1"/>
</dbReference>
<protein>
    <recommendedName>
        <fullName evidence="11">Gigaxonin</fullName>
    </recommendedName>
</protein>
<evidence type="ECO:0000256" key="11">
    <source>
        <dbReference type="ARBA" id="ARBA00074165"/>
    </source>
</evidence>
<dbReference type="InterPro" id="IPR030579">
    <property type="entry name" value="KLHL16_BACK"/>
</dbReference>
<dbReference type="InterPro" id="IPR000210">
    <property type="entry name" value="BTB/POZ_dom"/>
</dbReference>
<evidence type="ECO:0000256" key="10">
    <source>
        <dbReference type="ARBA" id="ARBA00063628"/>
    </source>
</evidence>
<evidence type="ECO:0000256" key="4">
    <source>
        <dbReference type="ARBA" id="ARBA00022490"/>
    </source>
</evidence>
<dbReference type="SMART" id="SM00225">
    <property type="entry name" value="BTB"/>
    <property type="match status" value="1"/>
</dbReference>
<name>A0A2K5WLB7_MACFA</name>
<dbReference type="GO" id="GO:0005856">
    <property type="term" value="C:cytoskeleton"/>
    <property type="evidence" value="ECO:0007669"/>
    <property type="project" value="UniProtKB-SubCell"/>
</dbReference>
<keyword evidence="8" id="KW-0206">Cytoskeleton</keyword>
<dbReference type="Gene3D" id="2.120.10.80">
    <property type="entry name" value="Kelch-type beta propeller"/>
    <property type="match status" value="1"/>
</dbReference>
<dbReference type="Gene3D" id="3.30.710.10">
    <property type="entry name" value="Potassium Channel Kv1.1, Chain A"/>
    <property type="match status" value="1"/>
</dbReference>
<feature type="domain" description="BTB" evidence="12">
    <location>
        <begin position="93"/>
        <end position="162"/>
    </location>
</feature>
<proteinExistence type="predicted"/>
<dbReference type="SUPFAM" id="SSF117281">
    <property type="entry name" value="Kelch motif"/>
    <property type="match status" value="1"/>
</dbReference>
<evidence type="ECO:0000256" key="5">
    <source>
        <dbReference type="ARBA" id="ARBA00022737"/>
    </source>
</evidence>
<dbReference type="CDD" id="cd18455">
    <property type="entry name" value="BACK_KLHL16_gigaxonin"/>
    <property type="match status" value="1"/>
</dbReference>
<dbReference type="SUPFAM" id="SSF54695">
    <property type="entry name" value="POZ domain"/>
    <property type="match status" value="1"/>
</dbReference>
<dbReference type="InterPro" id="IPR011333">
    <property type="entry name" value="SKP1/BTB/POZ_sf"/>
</dbReference>
<dbReference type="FunFam" id="1.25.40.420:FF:000011">
    <property type="entry name" value="gigaxonin isoform X2"/>
    <property type="match status" value="1"/>
</dbReference>
<dbReference type="GO" id="GO:0007010">
    <property type="term" value="P:cytoskeleton organization"/>
    <property type="evidence" value="ECO:0007669"/>
    <property type="project" value="InterPro"/>
</dbReference>
<evidence type="ECO:0000256" key="1">
    <source>
        <dbReference type="ARBA" id="ARBA00004245"/>
    </source>
</evidence>
<evidence type="ECO:0000256" key="9">
    <source>
        <dbReference type="ARBA" id="ARBA00054337"/>
    </source>
</evidence>
<keyword evidence="4" id="KW-0963">Cytoplasm</keyword>
<dbReference type="Pfam" id="PF07707">
    <property type="entry name" value="BACK"/>
    <property type="match status" value="1"/>
</dbReference>
<reference evidence="13" key="2">
    <citation type="submission" date="2025-08" db="UniProtKB">
        <authorList>
            <consortium name="Ensembl"/>
        </authorList>
    </citation>
    <scope>IDENTIFICATION</scope>
</reference>
<dbReference type="FunFam" id="2.120.10.80:FF:000032">
    <property type="entry name" value="Gigaxonin"/>
    <property type="match status" value="1"/>
</dbReference>
<evidence type="ECO:0000313" key="14">
    <source>
        <dbReference type="Proteomes" id="UP000233100"/>
    </source>
</evidence>
<evidence type="ECO:0000256" key="2">
    <source>
        <dbReference type="ARBA" id="ARBA00004906"/>
    </source>
</evidence>
<dbReference type="GO" id="GO:0031463">
    <property type="term" value="C:Cul3-RING ubiquitin ligase complex"/>
    <property type="evidence" value="ECO:0007669"/>
    <property type="project" value="Ensembl"/>
</dbReference>
<dbReference type="InterPro" id="IPR006652">
    <property type="entry name" value="Kelch_1"/>
</dbReference>
<dbReference type="GO" id="GO:0005737">
    <property type="term" value="C:cytoplasm"/>
    <property type="evidence" value="ECO:0007669"/>
    <property type="project" value="Ensembl"/>
</dbReference>
<comment type="subcellular location">
    <subcellularLocation>
        <location evidence="1">Cytoplasm</location>
        <location evidence="1">Cytoskeleton</location>
    </subcellularLocation>
</comment>
<keyword evidence="14" id="KW-1185">Reference proteome</keyword>
<organism evidence="13 14">
    <name type="scientific">Macaca fascicularis</name>
    <name type="common">Crab-eating macaque</name>
    <name type="synonym">Cynomolgus monkey</name>
    <dbReference type="NCBI Taxonomy" id="9541"/>
    <lineage>
        <taxon>Eukaryota</taxon>
        <taxon>Metazoa</taxon>
        <taxon>Chordata</taxon>
        <taxon>Craniata</taxon>
        <taxon>Vertebrata</taxon>
        <taxon>Euteleostomi</taxon>
        <taxon>Mammalia</taxon>
        <taxon>Eutheria</taxon>
        <taxon>Euarchontoglires</taxon>
        <taxon>Primates</taxon>
        <taxon>Haplorrhini</taxon>
        <taxon>Catarrhini</taxon>
        <taxon>Cercopithecidae</taxon>
        <taxon>Cercopithecinae</taxon>
        <taxon>Macaca</taxon>
    </lineage>
</organism>
<sequence>MTRLLKGAGPARRGWHRRVPGLQILFRARRAGPGGRARGTRRLEWSGRAVSGAGPAGRGAGAAMAEGSAVSDPQHAARLLRALSSFREESRFCDAHLVLDGEEIPVQKNILAAASPYIRTKLNYNPPKDDGSTYKIELEGISVMVMREILDYIFSGQIRLNEDTIQDVVQAADLLLLTDLKTLCCEFLEGCIAAENCIGIRDFALHYCLHHVHYLATEYLETHFRDVSSTEEFLELSPQKLKEVISLEKLNVGNERYVFEAVIRWIAHDTEIRKVHMKDVMSALWVSGLDSSYLREQMLNEPLVREIVKECSNIPLSQPQQGEAMLANFKPRGYSECIVTVGGEERVSRKPTAAMRCMCPLYDPNRQLWIELAPLSMPRINHGVLSAEGFLFVFGGQDENKQTLSSGEKYDPDANTWTALPPMNEARHNFGIVEIDGMLYILGGEDGEKELISMECYDIYSKTWTKQPDLTMVRKIGCYAAMKKKIYAMGGGSYGKLFESVECYDPRTQQWTAICPLKERRFGAVACGVAMELYVFGGVRSREDAQGSEMVTCKSEFYHDEFKRWIYLNDQNLCIPASSSFVYGAVPIGASIYVIGDLDTGTNYDYVREFKRSTGTWHHTKPLLPSDLRRTGCAALRIANCKLFRLQLQQGLFRIRVHSP</sequence>
<dbReference type="VEuPathDB" id="HostDB:ENSMFAG00000033724"/>
<dbReference type="FunFam" id="3.30.710.10:FF:000108">
    <property type="entry name" value="gigaxonin isoform X1"/>
    <property type="match status" value="1"/>
</dbReference>
<reference evidence="13" key="3">
    <citation type="submission" date="2025-09" db="UniProtKB">
        <authorList>
            <consortium name="Ensembl"/>
        </authorList>
    </citation>
    <scope>IDENTIFICATION</scope>
</reference>
<dbReference type="SMART" id="SM00612">
    <property type="entry name" value="Kelch"/>
    <property type="match status" value="5"/>
</dbReference>
<dbReference type="Pfam" id="PF00651">
    <property type="entry name" value="BTB"/>
    <property type="match status" value="1"/>
</dbReference>
<evidence type="ECO:0000256" key="6">
    <source>
        <dbReference type="ARBA" id="ARBA00022786"/>
    </source>
</evidence>
<dbReference type="InterPro" id="IPR011705">
    <property type="entry name" value="BACK"/>
</dbReference>
<dbReference type="SMART" id="SM00875">
    <property type="entry name" value="BACK"/>
    <property type="match status" value="1"/>
</dbReference>
<dbReference type="Pfam" id="PF24681">
    <property type="entry name" value="Kelch_KLHDC2_KLHL20_DRC7"/>
    <property type="match status" value="1"/>
</dbReference>
<dbReference type="InterPro" id="IPR047070">
    <property type="entry name" value="KLHL16_BTB_POZ"/>
</dbReference>
<evidence type="ECO:0000256" key="8">
    <source>
        <dbReference type="ARBA" id="ARBA00023212"/>
    </source>
</evidence>
<accession>A0A2K5WLB7</accession>
<keyword evidence="6" id="KW-0833">Ubl conjugation pathway</keyword>
<gene>
    <name evidence="13" type="primary">GAN</name>
</gene>
<dbReference type="PIRSF" id="PIRSF037037">
    <property type="entry name" value="Kelch-like_protein_gigaxonin"/>
    <property type="match status" value="1"/>
</dbReference>
<dbReference type="GO" id="GO:0016567">
    <property type="term" value="P:protein ubiquitination"/>
    <property type="evidence" value="ECO:0007669"/>
    <property type="project" value="Ensembl"/>
</dbReference>
<dbReference type="PANTHER" id="PTHR45632">
    <property type="entry name" value="LD33804P"/>
    <property type="match status" value="1"/>
</dbReference>
<reference evidence="13 14" key="1">
    <citation type="submission" date="2013-03" db="EMBL/GenBank/DDBJ databases">
        <authorList>
            <person name="Warren W."/>
            <person name="Wilson R.K."/>
        </authorList>
    </citation>
    <scope>NUCLEOTIDE SEQUENCE</scope>
</reference>
<evidence type="ECO:0000256" key="3">
    <source>
        <dbReference type="ARBA" id="ARBA00022441"/>
    </source>
</evidence>
<dbReference type="Bgee" id="ENSMFAG00000033724">
    <property type="expression patterns" value="Expressed in frontal cortex and 13 other cell types or tissues"/>
</dbReference>
<dbReference type="STRING" id="9541.ENSMFAP00000037956"/>
<comment type="function">
    <text evidence="9">Probable cytoskeletal component that directly or indirectly plays an important role in neurofilament architecture. May act as a substrate-specific adapter of an E3 ubiquitin-protein ligase complex which mediates the ubiquitination and subsequent proteasomal degradation of target proteins. Controls degradation of TBCB. Controls degradation of MAP1B and MAP1S, and is critical for neuronal maintenance and survival.</text>
</comment>
<dbReference type="Ensembl" id="ENSMFAT00000012208.2">
    <property type="protein sequence ID" value="ENSMFAP00000037956.2"/>
    <property type="gene ID" value="ENSMFAG00000033724.2"/>
</dbReference>
<keyword evidence="3" id="KW-0880">Kelch repeat</keyword>
<comment type="pathway">
    <text evidence="2">Protein modification; protein ubiquitination.</text>
</comment>